<dbReference type="Proteomes" id="UP000807469">
    <property type="component" value="Unassembled WGS sequence"/>
</dbReference>
<name>A0A9P5Z684_9AGAR</name>
<reference evidence="1" key="1">
    <citation type="submission" date="2020-11" db="EMBL/GenBank/DDBJ databases">
        <authorList>
            <consortium name="DOE Joint Genome Institute"/>
            <person name="Ahrendt S."/>
            <person name="Riley R."/>
            <person name="Andreopoulos W."/>
            <person name="Labutti K."/>
            <person name="Pangilinan J."/>
            <person name="Ruiz-Duenas F.J."/>
            <person name="Barrasa J.M."/>
            <person name="Sanchez-Garcia M."/>
            <person name="Camarero S."/>
            <person name="Miyauchi S."/>
            <person name="Serrano A."/>
            <person name="Linde D."/>
            <person name="Babiker R."/>
            <person name="Drula E."/>
            <person name="Ayuso-Fernandez I."/>
            <person name="Pacheco R."/>
            <person name="Padilla G."/>
            <person name="Ferreira P."/>
            <person name="Barriuso J."/>
            <person name="Kellner H."/>
            <person name="Castanera R."/>
            <person name="Alfaro M."/>
            <person name="Ramirez L."/>
            <person name="Pisabarro A.G."/>
            <person name="Kuo A."/>
            <person name="Tritt A."/>
            <person name="Lipzen A."/>
            <person name="He G."/>
            <person name="Yan M."/>
            <person name="Ng V."/>
            <person name="Cullen D."/>
            <person name="Martin F."/>
            <person name="Rosso M.-N."/>
            <person name="Henrissat B."/>
            <person name="Hibbett D."/>
            <person name="Martinez A.T."/>
            <person name="Grigoriev I.V."/>
        </authorList>
    </citation>
    <scope>NUCLEOTIDE SEQUENCE</scope>
    <source>
        <strain evidence="1">CIRM-BRFM 674</strain>
    </source>
</reference>
<organism evidence="1 2">
    <name type="scientific">Pholiota conissans</name>
    <dbReference type="NCBI Taxonomy" id="109636"/>
    <lineage>
        <taxon>Eukaryota</taxon>
        <taxon>Fungi</taxon>
        <taxon>Dikarya</taxon>
        <taxon>Basidiomycota</taxon>
        <taxon>Agaricomycotina</taxon>
        <taxon>Agaricomycetes</taxon>
        <taxon>Agaricomycetidae</taxon>
        <taxon>Agaricales</taxon>
        <taxon>Agaricineae</taxon>
        <taxon>Strophariaceae</taxon>
        <taxon>Pholiota</taxon>
    </lineage>
</organism>
<evidence type="ECO:0000313" key="2">
    <source>
        <dbReference type="Proteomes" id="UP000807469"/>
    </source>
</evidence>
<accession>A0A9P5Z684</accession>
<evidence type="ECO:0000313" key="1">
    <source>
        <dbReference type="EMBL" id="KAF9480845.1"/>
    </source>
</evidence>
<dbReference type="AlphaFoldDB" id="A0A9P5Z684"/>
<comment type="caution">
    <text evidence="1">The sequence shown here is derived from an EMBL/GenBank/DDBJ whole genome shotgun (WGS) entry which is preliminary data.</text>
</comment>
<protein>
    <submittedName>
        <fullName evidence="1">Uncharacterized protein</fullName>
    </submittedName>
</protein>
<dbReference type="EMBL" id="MU155187">
    <property type="protein sequence ID" value="KAF9480845.1"/>
    <property type="molecule type" value="Genomic_DNA"/>
</dbReference>
<keyword evidence="2" id="KW-1185">Reference proteome</keyword>
<feature type="non-terminal residue" evidence="1">
    <location>
        <position position="76"/>
    </location>
</feature>
<proteinExistence type="predicted"/>
<gene>
    <name evidence="1" type="ORF">BDN70DRAFT_877001</name>
</gene>
<sequence>MLANPIPVEENYQNPKLRVSTARDITSVMFRAHRALARAPKEVLGNGKGITCGLAILEHISIAHYKKVLCREMGDA</sequence>